<organism evidence="1 2">
    <name type="scientific">Larinioides sclopetarius</name>
    <dbReference type="NCBI Taxonomy" id="280406"/>
    <lineage>
        <taxon>Eukaryota</taxon>
        <taxon>Metazoa</taxon>
        <taxon>Ecdysozoa</taxon>
        <taxon>Arthropoda</taxon>
        <taxon>Chelicerata</taxon>
        <taxon>Arachnida</taxon>
        <taxon>Araneae</taxon>
        <taxon>Araneomorphae</taxon>
        <taxon>Entelegynae</taxon>
        <taxon>Araneoidea</taxon>
        <taxon>Araneidae</taxon>
        <taxon>Larinioides</taxon>
    </lineage>
</organism>
<protein>
    <submittedName>
        <fullName evidence="1">Uncharacterized protein</fullName>
    </submittedName>
</protein>
<dbReference type="AlphaFoldDB" id="A0AAV1YW13"/>
<dbReference type="EMBL" id="CAXIEN010000008">
    <property type="protein sequence ID" value="CAL1263195.1"/>
    <property type="molecule type" value="Genomic_DNA"/>
</dbReference>
<sequence>MSSQKGNVIRTRPQKHKNVTQFENDKYNKNKLIERLNNMQFTSLCSKCESIIQWKIKYKKYKPLTVPAKWPQKPKHRFYIPP</sequence>
<dbReference type="Proteomes" id="UP001497382">
    <property type="component" value="Unassembled WGS sequence"/>
</dbReference>
<dbReference type="PANTHER" id="PTHR22876">
    <property type="entry name" value="ZGC:101016"/>
    <property type="match status" value="1"/>
</dbReference>
<keyword evidence="2" id="KW-1185">Reference proteome</keyword>
<evidence type="ECO:0000313" key="2">
    <source>
        <dbReference type="Proteomes" id="UP001497382"/>
    </source>
</evidence>
<gene>
    <name evidence="1" type="ORF">LARSCL_LOCUS1379</name>
</gene>
<comment type="caution">
    <text evidence="1">The sequence shown here is derived from an EMBL/GenBank/DDBJ whole genome shotgun (WGS) entry which is preliminary data.</text>
</comment>
<accession>A0AAV1YW13</accession>
<dbReference type="Pfam" id="PF10217">
    <property type="entry name" value="DUF2039"/>
    <property type="match status" value="1"/>
</dbReference>
<proteinExistence type="predicted"/>
<reference evidence="1 2" key="1">
    <citation type="submission" date="2024-04" db="EMBL/GenBank/DDBJ databases">
        <authorList>
            <person name="Rising A."/>
            <person name="Reimegard J."/>
            <person name="Sonavane S."/>
            <person name="Akerstrom W."/>
            <person name="Nylinder S."/>
            <person name="Hedman E."/>
            <person name="Kallberg Y."/>
        </authorList>
    </citation>
    <scope>NUCLEOTIDE SEQUENCE [LARGE SCALE GENOMIC DNA]</scope>
</reference>
<dbReference type="PANTHER" id="PTHR22876:SF5">
    <property type="entry name" value="CHROMOSOME 9 OPEN READING FRAME 85"/>
    <property type="match status" value="1"/>
</dbReference>
<name>A0AAV1YW13_9ARAC</name>
<dbReference type="InterPro" id="IPR019351">
    <property type="entry name" value="DUF2039"/>
</dbReference>
<evidence type="ECO:0000313" key="1">
    <source>
        <dbReference type="EMBL" id="CAL1263195.1"/>
    </source>
</evidence>